<keyword evidence="3" id="KW-0804">Transcription</keyword>
<proteinExistence type="predicted"/>
<dbReference type="GO" id="GO:0003677">
    <property type="term" value="F:DNA binding"/>
    <property type="evidence" value="ECO:0007669"/>
    <property type="project" value="UniProtKB-UniRule"/>
</dbReference>
<feature type="domain" description="HTH tetR-type" evidence="5">
    <location>
        <begin position="5"/>
        <end position="65"/>
    </location>
</feature>
<evidence type="ECO:0000256" key="1">
    <source>
        <dbReference type="ARBA" id="ARBA00023015"/>
    </source>
</evidence>
<keyword evidence="1" id="KW-0805">Transcription regulation</keyword>
<evidence type="ECO:0000256" key="4">
    <source>
        <dbReference type="PROSITE-ProRule" id="PRU00335"/>
    </source>
</evidence>
<dbReference type="PRINTS" id="PR00455">
    <property type="entry name" value="HTHTETR"/>
</dbReference>
<dbReference type="InterPro" id="IPR036271">
    <property type="entry name" value="Tet_transcr_reg_TetR-rel_C_sf"/>
</dbReference>
<name>A0A7K1TBA1_9BACT</name>
<dbReference type="PROSITE" id="PS50977">
    <property type="entry name" value="HTH_TETR_2"/>
    <property type="match status" value="1"/>
</dbReference>
<dbReference type="Proteomes" id="UP000441336">
    <property type="component" value="Unassembled WGS sequence"/>
</dbReference>
<dbReference type="AlphaFoldDB" id="A0A7K1TBA1"/>
<gene>
    <name evidence="6" type="ORF">GO988_04990</name>
</gene>
<sequence>MKATSDVRERILTTAGRLFHQQGYNLTGINQIIAEADIARASLYQHFASKDELLLEYLRRTDEAWFAALADFSQSCQTPQEKLLALFDFRMARQQALGFAGCNFVKINAEVGRDKEPVFALAAAHKERLRHFIQELVPQALPQADADTQADTADTLFLLLEGGGLTTTLRQDMWGLARARALAAKLL</sequence>
<evidence type="ECO:0000256" key="2">
    <source>
        <dbReference type="ARBA" id="ARBA00023125"/>
    </source>
</evidence>
<dbReference type="SUPFAM" id="SSF46689">
    <property type="entry name" value="Homeodomain-like"/>
    <property type="match status" value="1"/>
</dbReference>
<dbReference type="InterPro" id="IPR009057">
    <property type="entry name" value="Homeodomain-like_sf"/>
</dbReference>
<reference evidence="6 7" key="1">
    <citation type="submission" date="2019-12" db="EMBL/GenBank/DDBJ databases">
        <title>Hymenobacter sp. HMF4947 Genome sequencing and assembly.</title>
        <authorList>
            <person name="Kang H."/>
            <person name="Cha I."/>
            <person name="Kim H."/>
            <person name="Joh K."/>
        </authorList>
    </citation>
    <scope>NUCLEOTIDE SEQUENCE [LARGE SCALE GENOMIC DNA]</scope>
    <source>
        <strain evidence="6 7">HMF4947</strain>
    </source>
</reference>
<dbReference type="Gene3D" id="1.10.357.10">
    <property type="entry name" value="Tetracycline Repressor, domain 2"/>
    <property type="match status" value="1"/>
</dbReference>
<feature type="DNA-binding region" description="H-T-H motif" evidence="4">
    <location>
        <begin position="28"/>
        <end position="47"/>
    </location>
</feature>
<dbReference type="EMBL" id="WQKZ01000001">
    <property type="protein sequence ID" value="MVN75677.1"/>
    <property type="molecule type" value="Genomic_DNA"/>
</dbReference>
<accession>A0A7K1TBA1</accession>
<evidence type="ECO:0000313" key="6">
    <source>
        <dbReference type="EMBL" id="MVN75677.1"/>
    </source>
</evidence>
<dbReference type="Pfam" id="PF00440">
    <property type="entry name" value="TetR_N"/>
    <property type="match status" value="1"/>
</dbReference>
<dbReference type="RefSeq" id="WP_157562397.1">
    <property type="nucleotide sequence ID" value="NZ_WQKZ01000001.1"/>
</dbReference>
<dbReference type="PANTHER" id="PTHR47506:SF1">
    <property type="entry name" value="HTH-TYPE TRANSCRIPTIONAL REGULATOR YJDC"/>
    <property type="match status" value="1"/>
</dbReference>
<keyword evidence="7" id="KW-1185">Reference proteome</keyword>
<dbReference type="SUPFAM" id="SSF48498">
    <property type="entry name" value="Tetracyclin repressor-like, C-terminal domain"/>
    <property type="match status" value="1"/>
</dbReference>
<evidence type="ECO:0000256" key="3">
    <source>
        <dbReference type="ARBA" id="ARBA00023163"/>
    </source>
</evidence>
<dbReference type="InterPro" id="IPR001647">
    <property type="entry name" value="HTH_TetR"/>
</dbReference>
<protein>
    <submittedName>
        <fullName evidence="6">TetR family transcriptional regulator</fullName>
    </submittedName>
</protein>
<dbReference type="PANTHER" id="PTHR47506">
    <property type="entry name" value="TRANSCRIPTIONAL REGULATORY PROTEIN"/>
    <property type="match status" value="1"/>
</dbReference>
<evidence type="ECO:0000259" key="5">
    <source>
        <dbReference type="PROSITE" id="PS50977"/>
    </source>
</evidence>
<organism evidence="6 7">
    <name type="scientific">Hymenobacter ginkgonis</name>
    <dbReference type="NCBI Taxonomy" id="2682976"/>
    <lineage>
        <taxon>Bacteria</taxon>
        <taxon>Pseudomonadati</taxon>
        <taxon>Bacteroidota</taxon>
        <taxon>Cytophagia</taxon>
        <taxon>Cytophagales</taxon>
        <taxon>Hymenobacteraceae</taxon>
        <taxon>Hymenobacter</taxon>
    </lineage>
</organism>
<keyword evidence="2 4" id="KW-0238">DNA-binding</keyword>
<comment type="caution">
    <text evidence="6">The sequence shown here is derived from an EMBL/GenBank/DDBJ whole genome shotgun (WGS) entry which is preliminary data.</text>
</comment>
<evidence type="ECO:0000313" key="7">
    <source>
        <dbReference type="Proteomes" id="UP000441336"/>
    </source>
</evidence>